<reference evidence="2" key="1">
    <citation type="journal article" date="2008" name="PLoS ONE">
        <title>Survival in nuclear waste, extreme resistance, and potential applications gleaned from the genome sequence of Kineococcus radiotolerans SRS30216.</title>
        <authorList>
            <person name="Bagwell C.E."/>
            <person name="Bhat S."/>
            <person name="Hawkins G.M."/>
            <person name="Smith B.W."/>
            <person name="Biswas T."/>
            <person name="Hoover T.R."/>
            <person name="Saunders E."/>
            <person name="Han C.S."/>
            <person name="Tsodikov O.V."/>
            <person name="Shimkets L.J."/>
        </authorList>
    </citation>
    <scope>NUCLEOTIDE SEQUENCE [LARGE SCALE GENOMIC DNA]</scope>
    <source>
        <strain evidence="2">ATCC BAA-149 / DSM 14245 / SRS30216</strain>
    </source>
</reference>
<evidence type="ECO:0000313" key="1">
    <source>
        <dbReference type="EMBL" id="ABS03848.1"/>
    </source>
</evidence>
<organism evidence="1 2">
    <name type="scientific">Kineococcus radiotolerans (strain ATCC BAA-149 / DSM 14245 / SRS30216)</name>
    <dbReference type="NCBI Taxonomy" id="266940"/>
    <lineage>
        <taxon>Bacteria</taxon>
        <taxon>Bacillati</taxon>
        <taxon>Actinomycetota</taxon>
        <taxon>Actinomycetes</taxon>
        <taxon>Kineosporiales</taxon>
        <taxon>Kineosporiaceae</taxon>
        <taxon>Kineococcus</taxon>
    </lineage>
</organism>
<sequence length="88" mass="9850">MVVMEAATLCRVCGWSLDEPGWVDGLPQYVICDCCGAECGVDEHSAEAARGYRAGWAARGYPWWDRGHQPVGWSFTEQQRELIPAAYR</sequence>
<proteinExistence type="predicted"/>
<protein>
    <submittedName>
        <fullName evidence="1">Uncharacterized protein</fullName>
    </submittedName>
</protein>
<dbReference type="KEGG" id="kra:Krad_2368"/>
<gene>
    <name evidence="1" type="ordered locus">Krad_2368</name>
</gene>
<dbReference type="HOGENOM" id="CLU_160746_1_0_11"/>
<dbReference type="eggNOG" id="COG1592">
    <property type="taxonomic scope" value="Bacteria"/>
</dbReference>
<dbReference type="AlphaFoldDB" id="A6WAK9"/>
<accession>A6WAK9</accession>
<name>A6WAK9_KINRD</name>
<dbReference type="Proteomes" id="UP000001116">
    <property type="component" value="Chromosome"/>
</dbReference>
<dbReference type="STRING" id="266940.Krad_2368"/>
<evidence type="ECO:0000313" key="2">
    <source>
        <dbReference type="Proteomes" id="UP000001116"/>
    </source>
</evidence>
<keyword evidence="2" id="KW-1185">Reference proteome</keyword>
<dbReference type="EMBL" id="CP000750">
    <property type="protein sequence ID" value="ABS03848.1"/>
    <property type="molecule type" value="Genomic_DNA"/>
</dbReference>